<evidence type="ECO:0000256" key="1">
    <source>
        <dbReference type="SAM" id="Phobius"/>
    </source>
</evidence>
<evidence type="ECO:0000313" key="3">
    <source>
        <dbReference type="Proteomes" id="UP000256542"/>
    </source>
</evidence>
<keyword evidence="1" id="KW-1133">Transmembrane helix</keyword>
<keyword evidence="1" id="KW-0472">Membrane</keyword>
<proteinExistence type="predicted"/>
<keyword evidence="1" id="KW-0812">Transmembrane</keyword>
<dbReference type="EMBL" id="QUNG01000010">
    <property type="protein sequence ID" value="REG82161.1"/>
    <property type="molecule type" value="Genomic_DNA"/>
</dbReference>
<dbReference type="RefSeq" id="WP_115898446.1">
    <property type="nucleotide sequence ID" value="NZ_QUNG01000010.1"/>
</dbReference>
<dbReference type="AlphaFoldDB" id="A0A3E0DHT3"/>
<gene>
    <name evidence="2" type="ORF">DFP81_11048</name>
</gene>
<dbReference type="OrthoDB" id="6402972at2"/>
<evidence type="ECO:0000313" key="2">
    <source>
        <dbReference type="EMBL" id="REG82161.1"/>
    </source>
</evidence>
<reference evidence="2 3" key="1">
    <citation type="submission" date="2018-08" db="EMBL/GenBank/DDBJ databases">
        <title>Genomic Encyclopedia of Type Strains, Phase III (KMG-III): the genomes of soil and plant-associated and newly described type strains.</title>
        <authorList>
            <person name="Whitman W."/>
        </authorList>
    </citation>
    <scope>NUCLEOTIDE SEQUENCE [LARGE SCALE GENOMIC DNA]</scope>
    <source>
        <strain evidence="2 3">CECT 7375</strain>
    </source>
</reference>
<sequence>MLSELATGIVGILVGGLVGNRLAIGRDRRKEYNEIVDALHERLESQALIAQKGQFPNDAHSLDNASFIPLRRKLSNRQNKKLDVAIEGYAAAKQQCGYFETGLYHFNKAEILIAAIRKLQTFVKQR</sequence>
<comment type="caution">
    <text evidence="2">The sequence shown here is derived from an EMBL/GenBank/DDBJ whole genome shotgun (WGS) entry which is preliminary data.</text>
</comment>
<keyword evidence="3" id="KW-1185">Reference proteome</keyword>
<organism evidence="2 3">
    <name type="scientific">Marinomonas pollencensis</name>
    <dbReference type="NCBI Taxonomy" id="491954"/>
    <lineage>
        <taxon>Bacteria</taxon>
        <taxon>Pseudomonadati</taxon>
        <taxon>Pseudomonadota</taxon>
        <taxon>Gammaproteobacteria</taxon>
        <taxon>Oceanospirillales</taxon>
        <taxon>Oceanospirillaceae</taxon>
        <taxon>Marinomonas</taxon>
    </lineage>
</organism>
<name>A0A3E0DHT3_9GAMM</name>
<dbReference type="Proteomes" id="UP000256542">
    <property type="component" value="Unassembled WGS sequence"/>
</dbReference>
<accession>A0A3E0DHT3</accession>
<protein>
    <submittedName>
        <fullName evidence="2">Uncharacterized protein</fullName>
    </submittedName>
</protein>
<feature type="transmembrane region" description="Helical" evidence="1">
    <location>
        <begin position="6"/>
        <end position="24"/>
    </location>
</feature>